<keyword evidence="2" id="KW-0808">Transferase</keyword>
<dbReference type="Pfam" id="PF12804">
    <property type="entry name" value="NTP_transf_3"/>
    <property type="match status" value="1"/>
</dbReference>
<protein>
    <submittedName>
        <fullName evidence="2">Nucleotidyltransferase family protein</fullName>
    </submittedName>
</protein>
<evidence type="ECO:0000313" key="2">
    <source>
        <dbReference type="EMBL" id="TYT73885.1"/>
    </source>
</evidence>
<proteinExistence type="predicted"/>
<evidence type="ECO:0000259" key="1">
    <source>
        <dbReference type="Pfam" id="PF12804"/>
    </source>
</evidence>
<dbReference type="RefSeq" id="WP_139449899.1">
    <property type="nucleotide sequence ID" value="NZ_VDMB01000018.1"/>
</dbReference>
<dbReference type="PANTHER" id="PTHR43777">
    <property type="entry name" value="MOLYBDENUM COFACTOR CYTIDYLYLTRANSFERASE"/>
    <property type="match status" value="1"/>
</dbReference>
<keyword evidence="3" id="KW-1185">Reference proteome</keyword>
<organism evidence="2 3">
    <name type="scientific">Desulfobotulus mexicanus</name>
    <dbReference type="NCBI Taxonomy" id="2586642"/>
    <lineage>
        <taxon>Bacteria</taxon>
        <taxon>Pseudomonadati</taxon>
        <taxon>Thermodesulfobacteriota</taxon>
        <taxon>Desulfobacteria</taxon>
        <taxon>Desulfobacterales</taxon>
        <taxon>Desulfobacteraceae</taxon>
        <taxon>Desulfobotulus</taxon>
    </lineage>
</organism>
<dbReference type="Proteomes" id="UP000321899">
    <property type="component" value="Unassembled WGS sequence"/>
</dbReference>
<dbReference type="EMBL" id="VDMB01000018">
    <property type="protein sequence ID" value="TYT73885.1"/>
    <property type="molecule type" value="Genomic_DNA"/>
</dbReference>
<sequence length="222" mass="23959">MRKNTRPHPKRDCAVLILAAGKSSRMGQDKAGLPFGNRTVVEHLIGLYKKADIHAITVISGDNTPALQVLSLEARILPNPAAERGMFSSVQRGLETLSPETQAFFVHPVDIPLVSCPTLLALMHAMETHPHKKTFIPVFQGERGHPPLLRAELVPGLLAFSGEGGLRKFLETSDALEIPCPDAGILKDMDTPEAYQSLCLLERLSGSPCPPSGRSAHPSPTP</sequence>
<dbReference type="OrthoDB" id="9779263at2"/>
<dbReference type="AlphaFoldDB" id="A0A5S5ME30"/>
<dbReference type="GO" id="GO:0016779">
    <property type="term" value="F:nucleotidyltransferase activity"/>
    <property type="evidence" value="ECO:0007669"/>
    <property type="project" value="UniProtKB-ARBA"/>
</dbReference>
<dbReference type="Gene3D" id="3.90.550.10">
    <property type="entry name" value="Spore Coat Polysaccharide Biosynthesis Protein SpsA, Chain A"/>
    <property type="match status" value="1"/>
</dbReference>
<name>A0A5S5ME30_9BACT</name>
<dbReference type="PANTHER" id="PTHR43777:SF1">
    <property type="entry name" value="MOLYBDENUM COFACTOR CYTIDYLYLTRANSFERASE"/>
    <property type="match status" value="1"/>
</dbReference>
<gene>
    <name evidence="2" type="ORF">FIM25_12665</name>
</gene>
<feature type="domain" description="MobA-like NTP transferase" evidence="1">
    <location>
        <begin position="15"/>
        <end position="173"/>
    </location>
</feature>
<comment type="caution">
    <text evidence="2">The sequence shown here is derived from an EMBL/GenBank/DDBJ whole genome shotgun (WGS) entry which is preliminary data.</text>
</comment>
<dbReference type="InterPro" id="IPR025877">
    <property type="entry name" value="MobA-like_NTP_Trfase"/>
</dbReference>
<dbReference type="InterPro" id="IPR029044">
    <property type="entry name" value="Nucleotide-diphossugar_trans"/>
</dbReference>
<reference evidence="2 3" key="1">
    <citation type="submission" date="2019-06" db="EMBL/GenBank/DDBJ databases">
        <title>Desulfobotulus mexicanus sp. nov., a novel sulfate-reducing bacterium isolated from the sediment of an alkaline crater lake in Mexico.</title>
        <authorList>
            <person name="Hirschler-Rea A."/>
        </authorList>
    </citation>
    <scope>NUCLEOTIDE SEQUENCE [LARGE SCALE GENOMIC DNA]</scope>
    <source>
        <strain evidence="2 3">PAR22N</strain>
    </source>
</reference>
<dbReference type="CDD" id="cd04182">
    <property type="entry name" value="GT_2_like_f"/>
    <property type="match status" value="1"/>
</dbReference>
<evidence type="ECO:0000313" key="3">
    <source>
        <dbReference type="Proteomes" id="UP000321899"/>
    </source>
</evidence>
<accession>A0A5S5ME30</accession>
<dbReference type="SUPFAM" id="SSF53448">
    <property type="entry name" value="Nucleotide-diphospho-sugar transferases"/>
    <property type="match status" value="1"/>
</dbReference>